<name>A0ABT6WWH4_9ACTN</name>
<dbReference type="Proteomes" id="UP001241758">
    <property type="component" value="Unassembled WGS sequence"/>
</dbReference>
<sequence>MPTAENLPPAQSCRVIDFERADVVSLMIYPPPPPMLVVAGQKPFANMQVSLNPLRYAQKPEYWGIEVVGCMPPSGQPAIVPYVVELSLAGYIGTCGIEVIGASHTKRIELAAAFEGTPPETAVDETAA</sequence>
<comment type="caution">
    <text evidence="1">The sequence shown here is derived from an EMBL/GenBank/DDBJ whole genome shotgun (WGS) entry which is preliminary data.</text>
</comment>
<keyword evidence="2" id="KW-1185">Reference proteome</keyword>
<reference evidence="1 2" key="1">
    <citation type="submission" date="2023-05" db="EMBL/GenBank/DDBJ databases">
        <title>Actinoplanes sp. NEAU-A12 genome sequencing.</title>
        <authorList>
            <person name="Wang Z.-S."/>
        </authorList>
    </citation>
    <scope>NUCLEOTIDE SEQUENCE [LARGE SCALE GENOMIC DNA]</scope>
    <source>
        <strain evidence="1 2">NEAU-A12</strain>
    </source>
</reference>
<dbReference type="RefSeq" id="WP_282765374.1">
    <property type="nucleotide sequence ID" value="NZ_JASCTH010000030.1"/>
</dbReference>
<gene>
    <name evidence="1" type="ORF">QLQ12_36475</name>
</gene>
<evidence type="ECO:0000313" key="1">
    <source>
        <dbReference type="EMBL" id="MDI6104102.1"/>
    </source>
</evidence>
<dbReference type="EMBL" id="JASCTH010000030">
    <property type="protein sequence ID" value="MDI6104102.1"/>
    <property type="molecule type" value="Genomic_DNA"/>
</dbReference>
<organism evidence="1 2">
    <name type="scientific">Actinoplanes sandaracinus</name>
    <dbReference type="NCBI Taxonomy" id="3045177"/>
    <lineage>
        <taxon>Bacteria</taxon>
        <taxon>Bacillati</taxon>
        <taxon>Actinomycetota</taxon>
        <taxon>Actinomycetes</taxon>
        <taxon>Micromonosporales</taxon>
        <taxon>Micromonosporaceae</taxon>
        <taxon>Actinoplanes</taxon>
    </lineage>
</organism>
<evidence type="ECO:0000313" key="2">
    <source>
        <dbReference type="Proteomes" id="UP001241758"/>
    </source>
</evidence>
<accession>A0ABT6WWH4</accession>
<protein>
    <submittedName>
        <fullName evidence="1">Uncharacterized protein</fullName>
    </submittedName>
</protein>
<proteinExistence type="predicted"/>